<keyword evidence="3 7" id="KW-0812">Transmembrane</keyword>
<proteinExistence type="predicted"/>
<dbReference type="GO" id="GO:0005886">
    <property type="term" value="C:plasma membrane"/>
    <property type="evidence" value="ECO:0007669"/>
    <property type="project" value="UniProtKB-SubCell"/>
</dbReference>
<feature type="compositionally biased region" description="Low complexity" evidence="6">
    <location>
        <begin position="302"/>
        <end position="314"/>
    </location>
</feature>
<dbReference type="PANTHER" id="PTHR35007:SF1">
    <property type="entry name" value="PILUS ASSEMBLY PROTEIN"/>
    <property type="match status" value="1"/>
</dbReference>
<dbReference type="STRING" id="587636.SAMN05216199_3657"/>
<evidence type="ECO:0000256" key="7">
    <source>
        <dbReference type="SAM" id="Phobius"/>
    </source>
</evidence>
<dbReference type="Pfam" id="PF00482">
    <property type="entry name" value="T2SSF"/>
    <property type="match status" value="1"/>
</dbReference>
<dbReference type="Gene3D" id="3.40.50.410">
    <property type="entry name" value="von Willebrand factor, type A domain"/>
    <property type="match status" value="1"/>
</dbReference>
<feature type="signal peptide" evidence="8">
    <location>
        <begin position="1"/>
        <end position="30"/>
    </location>
</feature>
<dbReference type="OrthoDB" id="597333at2"/>
<comment type="subcellular location">
    <subcellularLocation>
        <location evidence="1">Cell membrane</location>
        <topology evidence="1">Multi-pass membrane protein</topology>
    </subcellularLocation>
</comment>
<keyword evidence="5 7" id="KW-0472">Membrane</keyword>
<dbReference type="EMBL" id="FOHB01000007">
    <property type="protein sequence ID" value="SES43782.1"/>
    <property type="molecule type" value="Genomic_DNA"/>
</dbReference>
<dbReference type="RefSeq" id="WP_091761367.1">
    <property type="nucleotide sequence ID" value="NZ_FOHB01000007.1"/>
</dbReference>
<feature type="transmembrane region" description="Helical" evidence="7">
    <location>
        <begin position="601"/>
        <end position="618"/>
    </location>
</feature>
<evidence type="ECO:0000256" key="1">
    <source>
        <dbReference type="ARBA" id="ARBA00004651"/>
    </source>
</evidence>
<dbReference type="PANTHER" id="PTHR35007">
    <property type="entry name" value="INTEGRAL MEMBRANE PROTEIN-RELATED"/>
    <property type="match status" value="1"/>
</dbReference>
<sequence>MLRSRHLRWLAAFCTALVAVSLLGVQCAAAAPEPGTASLTSVQLHDGTFTGVLTVRANGAPVAVDPASLKAIVAGQTYPVTTTPVAQLRRATMLVVDTSGSMGETGMATVRAAVAAFLREVPPDVSVGLVSFAATAGVDVAPTKDHAKVQRAVNALRARGETTLYDAVAVASSALAPYEERSILLLSDGGDTASTKATRSSATAILKSSSVRAEVIGFKTEDSDNSVLQGFAKVGNGSVAAAGNADAVRAAFERAAKVLDSQSRFTFTPDSSVQSVESVTIIGSANGWAFQVRSVADFGGKPTPTTTPTGAPTTDDADRSTVIPPAKQEGLPPQLLIALIATGLGIFGVAGALAAPLFRSDRRRRVEGVERYVSGGASMVAEKAGSVTPQALSAGLVQLGDKVMEGRESTNKTMALIERADLPLRAGEWWVLRLVSAVIGIALSLMFFGGGLLATVFALVVGAVVGYFLPSWVLRFLAKRRCKKFEAQLPDVLMLVASSLSTGFSLLQALDAVAKDAAQPAAKEFSRALAETRIGADVSDSLERVAVRMDSDNMKWATMAIQIQRTVGGNLAETLQTTAKTLREREALQRHVKALSAEGKLSAYILIALPIGIFLFTAKTNREYVQLLWTDPMGWGMLAGGIISLGIGIFWMRKVVEVKV</sequence>
<dbReference type="SMART" id="SM00327">
    <property type="entry name" value="VWA"/>
    <property type="match status" value="1"/>
</dbReference>
<keyword evidence="4 7" id="KW-1133">Transmembrane helix</keyword>
<feature type="transmembrane region" description="Helical" evidence="7">
    <location>
        <begin position="633"/>
        <end position="652"/>
    </location>
</feature>
<evidence type="ECO:0000313" key="10">
    <source>
        <dbReference type="EMBL" id="SES43782.1"/>
    </source>
</evidence>
<feature type="transmembrane region" description="Helical" evidence="7">
    <location>
        <begin position="454"/>
        <end position="474"/>
    </location>
</feature>
<evidence type="ECO:0000256" key="4">
    <source>
        <dbReference type="ARBA" id="ARBA00022989"/>
    </source>
</evidence>
<keyword evidence="8" id="KW-0732">Signal</keyword>
<keyword evidence="11" id="KW-1185">Reference proteome</keyword>
<evidence type="ECO:0000256" key="3">
    <source>
        <dbReference type="ARBA" id="ARBA00022692"/>
    </source>
</evidence>
<dbReference type="Pfam" id="PF13519">
    <property type="entry name" value="VWA_2"/>
    <property type="match status" value="1"/>
</dbReference>
<evidence type="ECO:0000313" key="11">
    <source>
        <dbReference type="Proteomes" id="UP000199019"/>
    </source>
</evidence>
<evidence type="ECO:0000256" key="6">
    <source>
        <dbReference type="SAM" id="MobiDB-lite"/>
    </source>
</evidence>
<dbReference type="InterPro" id="IPR002035">
    <property type="entry name" value="VWF_A"/>
</dbReference>
<dbReference type="CDD" id="cd00198">
    <property type="entry name" value="vWFA"/>
    <property type="match status" value="1"/>
</dbReference>
<feature type="transmembrane region" description="Helical" evidence="7">
    <location>
        <begin position="429"/>
        <end position="448"/>
    </location>
</feature>
<dbReference type="PROSITE" id="PS50234">
    <property type="entry name" value="VWFA"/>
    <property type="match status" value="1"/>
</dbReference>
<feature type="domain" description="VWFA" evidence="9">
    <location>
        <begin position="91"/>
        <end position="255"/>
    </location>
</feature>
<protein>
    <submittedName>
        <fullName evidence="10">Tight adherence protein B</fullName>
    </submittedName>
</protein>
<feature type="chain" id="PRO_5011755389" evidence="8">
    <location>
        <begin position="31"/>
        <end position="660"/>
    </location>
</feature>
<gene>
    <name evidence="10" type="ORF">SAMN05216199_3657</name>
</gene>
<dbReference type="Gene3D" id="1.20.81.30">
    <property type="entry name" value="Type II secretion system (T2SS), domain F"/>
    <property type="match status" value="1"/>
</dbReference>
<dbReference type="AlphaFoldDB" id="A0A1H9XCD0"/>
<organism evidence="10 11">
    <name type="scientific">Pedococcus cremeus</name>
    <dbReference type="NCBI Taxonomy" id="587636"/>
    <lineage>
        <taxon>Bacteria</taxon>
        <taxon>Bacillati</taxon>
        <taxon>Actinomycetota</taxon>
        <taxon>Actinomycetes</taxon>
        <taxon>Micrococcales</taxon>
        <taxon>Intrasporangiaceae</taxon>
        <taxon>Pedococcus</taxon>
    </lineage>
</organism>
<name>A0A1H9XCD0_9MICO</name>
<keyword evidence="2" id="KW-1003">Cell membrane</keyword>
<feature type="transmembrane region" description="Helical" evidence="7">
    <location>
        <begin position="335"/>
        <end position="358"/>
    </location>
</feature>
<dbReference type="InterPro" id="IPR042094">
    <property type="entry name" value="T2SS_GspF_sf"/>
</dbReference>
<dbReference type="InterPro" id="IPR036465">
    <property type="entry name" value="vWFA_dom_sf"/>
</dbReference>
<dbReference type="InterPro" id="IPR018076">
    <property type="entry name" value="T2SS_GspF_dom"/>
</dbReference>
<dbReference type="Proteomes" id="UP000199019">
    <property type="component" value="Unassembled WGS sequence"/>
</dbReference>
<accession>A0A1H9XCD0</accession>
<reference evidence="11" key="1">
    <citation type="submission" date="2016-10" db="EMBL/GenBank/DDBJ databases">
        <authorList>
            <person name="Varghese N."/>
            <person name="Submissions S."/>
        </authorList>
    </citation>
    <scope>NUCLEOTIDE SEQUENCE [LARGE SCALE GENOMIC DNA]</scope>
    <source>
        <strain evidence="11">CGMCC 1.6963</strain>
    </source>
</reference>
<evidence type="ECO:0000256" key="8">
    <source>
        <dbReference type="SAM" id="SignalP"/>
    </source>
</evidence>
<feature type="region of interest" description="Disordered" evidence="6">
    <location>
        <begin position="298"/>
        <end position="317"/>
    </location>
</feature>
<evidence type="ECO:0000256" key="5">
    <source>
        <dbReference type="ARBA" id="ARBA00023136"/>
    </source>
</evidence>
<evidence type="ECO:0000259" key="9">
    <source>
        <dbReference type="PROSITE" id="PS50234"/>
    </source>
</evidence>
<dbReference type="SUPFAM" id="SSF53300">
    <property type="entry name" value="vWA-like"/>
    <property type="match status" value="1"/>
</dbReference>
<evidence type="ECO:0000256" key="2">
    <source>
        <dbReference type="ARBA" id="ARBA00022475"/>
    </source>
</evidence>